<name>A0AAD9YC59_COLKA</name>
<sequence length="57" mass="6640">MAPSRILLYFLFSSFSSDTRVLWVCSDLSLFSSFLISCFLTFCPARNEAMVVYLRMR</sequence>
<accession>A0AAD9YC59</accession>
<dbReference type="EMBL" id="VYYT01000256">
    <property type="protein sequence ID" value="KAK2751991.1"/>
    <property type="molecule type" value="Genomic_DNA"/>
</dbReference>
<gene>
    <name evidence="2" type="ORF">CKAH01_06277</name>
</gene>
<proteinExistence type="predicted"/>
<keyword evidence="3" id="KW-1185">Reference proteome</keyword>
<feature type="transmembrane region" description="Helical" evidence="1">
    <location>
        <begin position="20"/>
        <end position="45"/>
    </location>
</feature>
<evidence type="ECO:0000256" key="1">
    <source>
        <dbReference type="SAM" id="Phobius"/>
    </source>
</evidence>
<keyword evidence="1" id="KW-0812">Transmembrane</keyword>
<evidence type="ECO:0000313" key="2">
    <source>
        <dbReference type="EMBL" id="KAK2751991.1"/>
    </source>
</evidence>
<evidence type="ECO:0000313" key="3">
    <source>
        <dbReference type="Proteomes" id="UP001281614"/>
    </source>
</evidence>
<dbReference type="AlphaFoldDB" id="A0AAD9YC59"/>
<comment type="caution">
    <text evidence="2">The sequence shown here is derived from an EMBL/GenBank/DDBJ whole genome shotgun (WGS) entry which is preliminary data.</text>
</comment>
<protein>
    <submittedName>
        <fullName evidence="2">Uncharacterized protein</fullName>
    </submittedName>
</protein>
<keyword evidence="1" id="KW-1133">Transmembrane helix</keyword>
<reference evidence="2" key="1">
    <citation type="submission" date="2023-02" db="EMBL/GenBank/DDBJ databases">
        <title>Colletotrichum kahawae CIFC_Que2 genome sequencing and assembly.</title>
        <authorList>
            <person name="Baroncelli R."/>
        </authorList>
    </citation>
    <scope>NUCLEOTIDE SEQUENCE</scope>
    <source>
        <strain evidence="2">CIFC_Que2</strain>
    </source>
</reference>
<dbReference type="Proteomes" id="UP001281614">
    <property type="component" value="Unassembled WGS sequence"/>
</dbReference>
<organism evidence="2 3">
    <name type="scientific">Colletotrichum kahawae</name>
    <name type="common">Coffee berry disease fungus</name>
    <dbReference type="NCBI Taxonomy" id="34407"/>
    <lineage>
        <taxon>Eukaryota</taxon>
        <taxon>Fungi</taxon>
        <taxon>Dikarya</taxon>
        <taxon>Ascomycota</taxon>
        <taxon>Pezizomycotina</taxon>
        <taxon>Sordariomycetes</taxon>
        <taxon>Hypocreomycetidae</taxon>
        <taxon>Glomerellales</taxon>
        <taxon>Glomerellaceae</taxon>
        <taxon>Colletotrichum</taxon>
        <taxon>Colletotrichum gloeosporioides species complex</taxon>
    </lineage>
</organism>
<keyword evidence="1" id="KW-0472">Membrane</keyword>